<keyword evidence="1" id="KW-0732">Signal</keyword>
<reference evidence="4 5" key="1">
    <citation type="submission" date="2016-11" db="EMBL/GenBank/DDBJ databases">
        <authorList>
            <person name="Jaros S."/>
            <person name="Januszkiewicz K."/>
            <person name="Wedrychowicz H."/>
        </authorList>
    </citation>
    <scope>NUCLEOTIDE SEQUENCE [LARGE SCALE GENOMIC DNA]</scope>
    <source>
        <strain evidence="4 5">DSM 16917</strain>
    </source>
</reference>
<dbReference type="EMBL" id="FQXG01000002">
    <property type="protein sequence ID" value="SHH21051.1"/>
    <property type="molecule type" value="Genomic_DNA"/>
</dbReference>
<evidence type="ECO:0000313" key="4">
    <source>
        <dbReference type="EMBL" id="SHH21051.1"/>
    </source>
</evidence>
<feature type="signal peptide" evidence="1">
    <location>
        <begin position="1"/>
        <end position="24"/>
    </location>
</feature>
<dbReference type="Pfam" id="PF12680">
    <property type="entry name" value="SnoaL_2"/>
    <property type="match status" value="1"/>
</dbReference>
<dbReference type="OrthoDB" id="5464938at2"/>
<dbReference type="InterPro" id="IPR037401">
    <property type="entry name" value="SnoaL-like"/>
</dbReference>
<keyword evidence="4" id="KW-0413">Isomerase</keyword>
<dbReference type="InterPro" id="IPR032710">
    <property type="entry name" value="NTF2-like_dom_sf"/>
</dbReference>
<dbReference type="RefSeq" id="WP_067657772.1">
    <property type="nucleotide sequence ID" value="NZ_FQXG01000002.1"/>
</dbReference>
<proteinExistence type="predicted"/>
<dbReference type="Pfam" id="PF13577">
    <property type="entry name" value="SnoaL_4"/>
    <property type="match status" value="1"/>
</dbReference>
<keyword evidence="5" id="KW-1185">Reference proteome</keyword>
<dbReference type="SUPFAM" id="SSF54427">
    <property type="entry name" value="NTF2-like"/>
    <property type="match status" value="2"/>
</dbReference>
<dbReference type="Gene3D" id="3.10.450.50">
    <property type="match status" value="2"/>
</dbReference>
<dbReference type="AlphaFoldDB" id="A0A1M5R4C3"/>
<evidence type="ECO:0000259" key="2">
    <source>
        <dbReference type="Pfam" id="PF12680"/>
    </source>
</evidence>
<evidence type="ECO:0000313" key="5">
    <source>
        <dbReference type="Proteomes" id="UP000184268"/>
    </source>
</evidence>
<name>A0A1M5R4C3_9GAMM</name>
<feature type="chain" id="PRO_5009913364" evidence="1">
    <location>
        <begin position="25"/>
        <end position="330"/>
    </location>
</feature>
<gene>
    <name evidence="4" type="ORF">SAMN02745129_1475</name>
</gene>
<dbReference type="GO" id="GO:0016853">
    <property type="term" value="F:isomerase activity"/>
    <property type="evidence" value="ECO:0007669"/>
    <property type="project" value="UniProtKB-KW"/>
</dbReference>
<accession>A0A1M5R4C3</accession>
<dbReference type="STRING" id="299255.SAMN02745129_1475"/>
<feature type="domain" description="SnoaL-like" evidence="2">
    <location>
        <begin position="196"/>
        <end position="304"/>
    </location>
</feature>
<protein>
    <submittedName>
        <fullName evidence="4">Ketosteroid isomerase-related protein</fullName>
    </submittedName>
</protein>
<evidence type="ECO:0000259" key="3">
    <source>
        <dbReference type="Pfam" id="PF13577"/>
    </source>
</evidence>
<sequence>MKSRLTTLLIRTMALAAIPFELTAESQETMNSTQYTQEHAAVRAVIQAVGNLADRHQFEDLQQLYADQVLLDYQSLSGEAPQRIEAQTLMTQWASVLPGFDQTYHDLGTIQIELDGQSAIATAPVRAQHHLDGELWQVSGHYRYALAQQQGRWRITEHQFVLEQEQGDRALLSEAVTRAAQQPVAYLQRQQTVAAVRDFLSALERKAMDDFAEVWNEDAVQHMPYAPEGFPKRVEGKEALIAHYAGWPDNAGKADFLSQFRVYPMVDPQWVFVEFVGEAEIRPTGRTYHQNYGGLFHVVGGKISLFREYFDPAPFKYAFGLEEGGSFHPE</sequence>
<feature type="domain" description="SnoaL-like" evidence="3">
    <location>
        <begin position="37"/>
        <end position="157"/>
    </location>
</feature>
<dbReference type="Proteomes" id="UP000184268">
    <property type="component" value="Unassembled WGS sequence"/>
</dbReference>
<organism evidence="4 5">
    <name type="scientific">Ferrimonas marina</name>
    <dbReference type="NCBI Taxonomy" id="299255"/>
    <lineage>
        <taxon>Bacteria</taxon>
        <taxon>Pseudomonadati</taxon>
        <taxon>Pseudomonadota</taxon>
        <taxon>Gammaproteobacteria</taxon>
        <taxon>Alteromonadales</taxon>
        <taxon>Ferrimonadaceae</taxon>
        <taxon>Ferrimonas</taxon>
    </lineage>
</organism>
<evidence type="ECO:0000256" key="1">
    <source>
        <dbReference type="SAM" id="SignalP"/>
    </source>
</evidence>